<evidence type="ECO:0000256" key="4">
    <source>
        <dbReference type="ARBA" id="ARBA00023136"/>
    </source>
</evidence>
<feature type="transmembrane region" description="Helical" evidence="6">
    <location>
        <begin position="140"/>
        <end position="162"/>
    </location>
</feature>
<dbReference type="Pfam" id="PF07690">
    <property type="entry name" value="MFS_1"/>
    <property type="match status" value="1"/>
</dbReference>
<evidence type="ECO:0000256" key="5">
    <source>
        <dbReference type="SAM" id="MobiDB-lite"/>
    </source>
</evidence>
<keyword evidence="3 6" id="KW-1133">Transmembrane helix</keyword>
<feature type="transmembrane region" description="Helical" evidence="6">
    <location>
        <begin position="262"/>
        <end position="282"/>
    </location>
</feature>
<keyword evidence="2 6" id="KW-0812">Transmembrane</keyword>
<feature type="compositionally biased region" description="Low complexity" evidence="5">
    <location>
        <begin position="45"/>
        <end position="54"/>
    </location>
</feature>
<gene>
    <name evidence="8" type="ORF">OEZ85_002781</name>
</gene>
<keyword evidence="9" id="KW-1185">Reference proteome</keyword>
<evidence type="ECO:0000256" key="3">
    <source>
        <dbReference type="ARBA" id="ARBA00022989"/>
    </source>
</evidence>
<comment type="subcellular location">
    <subcellularLocation>
        <location evidence="1">Membrane</location>
        <topology evidence="1">Multi-pass membrane protein</topology>
    </subcellularLocation>
</comment>
<name>A0ABY8TYR6_TETOB</name>
<feature type="transmembrane region" description="Helical" evidence="6">
    <location>
        <begin position="174"/>
        <end position="200"/>
    </location>
</feature>
<feature type="region of interest" description="Disordered" evidence="5">
    <location>
        <begin position="36"/>
        <end position="70"/>
    </location>
</feature>
<dbReference type="InterPro" id="IPR020846">
    <property type="entry name" value="MFS_dom"/>
</dbReference>
<evidence type="ECO:0000259" key="7">
    <source>
        <dbReference type="PROSITE" id="PS50850"/>
    </source>
</evidence>
<feature type="transmembrane region" description="Helical" evidence="6">
    <location>
        <begin position="231"/>
        <end position="250"/>
    </location>
</feature>
<dbReference type="SUPFAM" id="SSF103473">
    <property type="entry name" value="MFS general substrate transporter"/>
    <property type="match status" value="1"/>
</dbReference>
<evidence type="ECO:0000313" key="8">
    <source>
        <dbReference type="EMBL" id="WIA14245.1"/>
    </source>
</evidence>
<protein>
    <recommendedName>
        <fullName evidence="7">Major facilitator superfamily (MFS) profile domain-containing protein</fullName>
    </recommendedName>
</protein>
<sequence length="323" mass="33590">MRDELIPHGITLAEDGRVVSAPASPSATYHHRHVHRPHTADDHTAAAAAAADQARQQHETEFDHGHPARQASAEAAAAATVVIADDGSKAGASSVYELLSKRKRNAVLLAAAIASILVPLTDTIYLPALQAVGQDLRADAGLVAASVAIYMLTVGIGSLFWGPMADRFGRRITYAVGSVLFLGTSVGCIFAPTIGVLVAFRALQGLAVAAYQTTGQGVVADTFEPAIRGTAAGLFMIPLLVGPLLGPLLGGVLSQVWGWRSTFICLTVAAGAIIFPMLMVVVPETHQVGALHTVPYGCLLRAACPHLAHKTPPVTDVSLSAQL</sequence>
<dbReference type="Gene3D" id="1.20.1720.10">
    <property type="entry name" value="Multidrug resistance protein D"/>
    <property type="match status" value="1"/>
</dbReference>
<keyword evidence="4 6" id="KW-0472">Membrane</keyword>
<feature type="domain" description="Major facilitator superfamily (MFS) profile" evidence="7">
    <location>
        <begin position="107"/>
        <end position="323"/>
    </location>
</feature>
<feature type="transmembrane region" description="Helical" evidence="6">
    <location>
        <begin position="106"/>
        <end position="128"/>
    </location>
</feature>
<evidence type="ECO:0000256" key="6">
    <source>
        <dbReference type="SAM" id="Phobius"/>
    </source>
</evidence>
<dbReference type="PANTHER" id="PTHR23502:SF5">
    <property type="entry name" value="QUINIDINE RESISTANCE PROTEIN 3"/>
    <property type="match status" value="1"/>
</dbReference>
<organism evidence="8 9">
    <name type="scientific">Tetradesmus obliquus</name>
    <name type="common">Green alga</name>
    <name type="synonym">Acutodesmus obliquus</name>
    <dbReference type="NCBI Taxonomy" id="3088"/>
    <lineage>
        <taxon>Eukaryota</taxon>
        <taxon>Viridiplantae</taxon>
        <taxon>Chlorophyta</taxon>
        <taxon>core chlorophytes</taxon>
        <taxon>Chlorophyceae</taxon>
        <taxon>CS clade</taxon>
        <taxon>Sphaeropleales</taxon>
        <taxon>Scenedesmaceae</taxon>
        <taxon>Tetradesmus</taxon>
    </lineage>
</organism>
<dbReference type="EMBL" id="CP126212">
    <property type="protein sequence ID" value="WIA14245.1"/>
    <property type="molecule type" value="Genomic_DNA"/>
</dbReference>
<accession>A0ABY8TYR6</accession>
<evidence type="ECO:0000256" key="1">
    <source>
        <dbReference type="ARBA" id="ARBA00004141"/>
    </source>
</evidence>
<dbReference type="InterPro" id="IPR011701">
    <property type="entry name" value="MFS"/>
</dbReference>
<evidence type="ECO:0000313" key="9">
    <source>
        <dbReference type="Proteomes" id="UP001244341"/>
    </source>
</evidence>
<feature type="compositionally biased region" description="Basic and acidic residues" evidence="5">
    <location>
        <begin position="55"/>
        <end position="66"/>
    </location>
</feature>
<evidence type="ECO:0000256" key="2">
    <source>
        <dbReference type="ARBA" id="ARBA00022692"/>
    </source>
</evidence>
<dbReference type="PANTHER" id="PTHR23502">
    <property type="entry name" value="MAJOR FACILITATOR SUPERFAMILY"/>
    <property type="match status" value="1"/>
</dbReference>
<dbReference type="PROSITE" id="PS50850">
    <property type="entry name" value="MFS"/>
    <property type="match status" value="1"/>
</dbReference>
<reference evidence="8 9" key="1">
    <citation type="submission" date="2023-05" db="EMBL/GenBank/DDBJ databases">
        <title>A 100% complete, gapless, phased diploid assembly of the Scenedesmus obliquus UTEX 3031 genome.</title>
        <authorList>
            <person name="Biondi T.C."/>
            <person name="Hanschen E.R."/>
            <person name="Kwon T."/>
            <person name="Eng W."/>
            <person name="Kruse C.P.S."/>
            <person name="Koehler S.I."/>
            <person name="Kunde Y."/>
            <person name="Gleasner C.D."/>
            <person name="You Mak K.T."/>
            <person name="Polle J."/>
            <person name="Hovde B.T."/>
            <person name="Starkenburg S.R."/>
        </authorList>
    </citation>
    <scope>NUCLEOTIDE SEQUENCE [LARGE SCALE GENOMIC DNA]</scope>
    <source>
        <strain evidence="8 9">DOE0152z</strain>
    </source>
</reference>
<dbReference type="InterPro" id="IPR036259">
    <property type="entry name" value="MFS_trans_sf"/>
</dbReference>
<dbReference type="Proteomes" id="UP001244341">
    <property type="component" value="Chromosome 5b"/>
</dbReference>
<proteinExistence type="predicted"/>